<dbReference type="GO" id="GO:0051539">
    <property type="term" value="F:4 iron, 4 sulfur cluster binding"/>
    <property type="evidence" value="ECO:0007669"/>
    <property type="project" value="UniProtKB-KW"/>
</dbReference>
<sequence>MRTTPPDYFPTQYWHALADGRVCCDVCPRKCTLREGKRGACFVRMHKEGEIVLTSYGRSSGFCIDPIEKKPLNHFFPGSSVLSFGTAGCNLSCQFCQNWDISKSREFDTLCDTAMPEELANTALKYGCKSLAFTYNDPVVFMEYAVDTAVAAHALGLKSVAVSAGYICDEPREAFYRHMDAANIDLKGFTEHFYHKICHGHLQPVLDTLLYVKHETDVWLELTTLLIPGENDSDEELNAMCQWVFDNLGPDVPMHFSAFHPDFKMLNKERTPLSTLHRARHIACSHGIHFVYCGNVHDPDSDATYCPNCGSQVIERDWYQLGEYALNEAGQCIHCGHKIPGRFASSKENFGARRIPVSIHRS</sequence>
<reference evidence="9 10" key="1">
    <citation type="submission" date="2015-01" db="EMBL/GenBank/DDBJ databases">
        <title>Draft genome of Vibrio mytili type strain CAIM 528.</title>
        <authorList>
            <person name="Gonzalez-Castillo A."/>
            <person name="Gomez-Gil B."/>
            <person name="Enciso-Ibarra J."/>
        </authorList>
    </citation>
    <scope>NUCLEOTIDE SEQUENCE [LARGE SCALE GENOMIC DNA]</scope>
    <source>
        <strain evidence="9 10">CAIM 528</strain>
    </source>
</reference>
<dbReference type="EMBL" id="JXOK01000010">
    <property type="protein sequence ID" value="KIN11837.1"/>
    <property type="molecule type" value="Genomic_DNA"/>
</dbReference>
<dbReference type="PROSITE" id="PS51918">
    <property type="entry name" value="RADICAL_SAM"/>
    <property type="match status" value="1"/>
</dbReference>
<dbReference type="PIRSF" id="PIRSF004869">
    <property type="entry name" value="PflX_prd"/>
    <property type="match status" value="1"/>
</dbReference>
<dbReference type="InterPro" id="IPR027596">
    <property type="entry name" value="AmmeMemoSam_rS"/>
</dbReference>
<dbReference type="PANTHER" id="PTHR30352">
    <property type="entry name" value="PYRUVATE FORMATE-LYASE-ACTIVATING ENZYME"/>
    <property type="match status" value="1"/>
</dbReference>
<dbReference type="SFLD" id="SFLDG01101">
    <property type="entry name" value="Uncharacterised_Radical_SAM_Su"/>
    <property type="match status" value="1"/>
</dbReference>
<dbReference type="RefSeq" id="WP_041154564.1">
    <property type="nucleotide sequence ID" value="NZ_CBCRVP010000003.1"/>
</dbReference>
<evidence type="ECO:0000256" key="7">
    <source>
        <dbReference type="PIRSR" id="PIRSR004869-50"/>
    </source>
</evidence>
<dbReference type="SUPFAM" id="SSF102114">
    <property type="entry name" value="Radical SAM enzymes"/>
    <property type="match status" value="1"/>
</dbReference>
<dbReference type="Pfam" id="PF04055">
    <property type="entry name" value="Radical_SAM"/>
    <property type="match status" value="1"/>
</dbReference>
<protein>
    <submittedName>
        <fullName evidence="9">Pyruvate formate lyase-activating protein</fullName>
    </submittedName>
</protein>
<dbReference type="InterPro" id="IPR013785">
    <property type="entry name" value="Aldolase_TIM"/>
</dbReference>
<dbReference type="InterPro" id="IPR058240">
    <property type="entry name" value="rSAM_sf"/>
</dbReference>
<evidence type="ECO:0000256" key="5">
    <source>
        <dbReference type="ARBA" id="ARBA00023004"/>
    </source>
</evidence>
<gene>
    <name evidence="9" type="ORF">SU60_04750</name>
</gene>
<feature type="binding site" evidence="7">
    <location>
        <position position="89"/>
    </location>
    <ligand>
        <name>[4Fe-4S] cluster</name>
        <dbReference type="ChEBI" id="CHEBI:49883"/>
        <note>4Fe-4S-S-AdoMet</note>
    </ligand>
</feature>
<dbReference type="GO" id="GO:0006006">
    <property type="term" value="P:glucose metabolic process"/>
    <property type="evidence" value="ECO:0007669"/>
    <property type="project" value="UniProtKB-KW"/>
</dbReference>
<dbReference type="NCBIfam" id="TIGR04337">
    <property type="entry name" value="AmmeMemoSam_rS"/>
    <property type="match status" value="1"/>
</dbReference>
<keyword evidence="2" id="KW-0119">Carbohydrate metabolism</keyword>
<feature type="binding site" evidence="7">
    <location>
        <position position="93"/>
    </location>
    <ligand>
        <name>[4Fe-4S] cluster</name>
        <dbReference type="ChEBI" id="CHEBI:49883"/>
        <note>4Fe-4S-S-AdoMet</note>
    </ligand>
</feature>
<name>A0A0C3IBZ2_9VIBR</name>
<evidence type="ECO:0000256" key="3">
    <source>
        <dbReference type="ARBA" id="ARBA00022691"/>
    </source>
</evidence>
<evidence type="ECO:0000313" key="9">
    <source>
        <dbReference type="EMBL" id="KIN11837.1"/>
    </source>
</evidence>
<dbReference type="GO" id="GO:0046872">
    <property type="term" value="F:metal ion binding"/>
    <property type="evidence" value="ECO:0007669"/>
    <property type="project" value="UniProtKB-KW"/>
</dbReference>
<feature type="binding site" evidence="7">
    <location>
        <position position="96"/>
    </location>
    <ligand>
        <name>[4Fe-4S] cluster</name>
        <dbReference type="ChEBI" id="CHEBI:49883"/>
        <note>4Fe-4S-S-AdoMet</note>
    </ligand>
</feature>
<dbReference type="SFLD" id="SFLDS00029">
    <property type="entry name" value="Radical_SAM"/>
    <property type="match status" value="1"/>
</dbReference>
<dbReference type="InterPro" id="IPR016431">
    <property type="entry name" value="Pyrv-formate_lyase-activ_prd"/>
</dbReference>
<keyword evidence="4 7" id="KW-0479">Metal-binding</keyword>
<evidence type="ECO:0000259" key="8">
    <source>
        <dbReference type="PROSITE" id="PS51918"/>
    </source>
</evidence>
<dbReference type="Proteomes" id="UP000031977">
    <property type="component" value="Unassembled WGS sequence"/>
</dbReference>
<keyword evidence="3 7" id="KW-0949">S-adenosyl-L-methionine</keyword>
<keyword evidence="10" id="KW-1185">Reference proteome</keyword>
<organism evidence="9 10">
    <name type="scientific">Vibrio mytili</name>
    <dbReference type="NCBI Taxonomy" id="50718"/>
    <lineage>
        <taxon>Bacteria</taxon>
        <taxon>Pseudomonadati</taxon>
        <taxon>Pseudomonadota</taxon>
        <taxon>Gammaproteobacteria</taxon>
        <taxon>Vibrionales</taxon>
        <taxon>Vibrionaceae</taxon>
        <taxon>Vibrio</taxon>
    </lineage>
</organism>
<dbReference type="CDD" id="cd01335">
    <property type="entry name" value="Radical_SAM"/>
    <property type="match status" value="1"/>
</dbReference>
<evidence type="ECO:0000256" key="1">
    <source>
        <dbReference type="ARBA" id="ARBA00022485"/>
    </source>
</evidence>
<dbReference type="AlphaFoldDB" id="A0A0C3IBZ2"/>
<dbReference type="Gene3D" id="3.20.20.70">
    <property type="entry name" value="Aldolase class I"/>
    <property type="match status" value="1"/>
</dbReference>
<keyword evidence="5 7" id="KW-0408">Iron</keyword>
<keyword evidence="2" id="KW-0313">Glucose metabolism</keyword>
<proteinExistence type="predicted"/>
<dbReference type="InterPro" id="IPR007197">
    <property type="entry name" value="rSAM"/>
</dbReference>
<dbReference type="OrthoDB" id="9778883at2"/>
<evidence type="ECO:0000256" key="2">
    <source>
        <dbReference type="ARBA" id="ARBA00022526"/>
    </source>
</evidence>
<evidence type="ECO:0000256" key="6">
    <source>
        <dbReference type="ARBA" id="ARBA00023014"/>
    </source>
</evidence>
<feature type="domain" description="Radical SAM core" evidence="8">
    <location>
        <begin position="74"/>
        <end position="283"/>
    </location>
</feature>
<keyword evidence="6 7" id="KW-0411">Iron-sulfur</keyword>
<dbReference type="STRING" id="50718.SU60_04750"/>
<dbReference type="InterPro" id="IPR034457">
    <property type="entry name" value="Organic_radical-activating"/>
</dbReference>
<accession>A0A0C3IBZ2</accession>
<keyword evidence="1" id="KW-0004">4Fe-4S</keyword>
<dbReference type="GO" id="GO:0016829">
    <property type="term" value="F:lyase activity"/>
    <property type="evidence" value="ECO:0007669"/>
    <property type="project" value="UniProtKB-KW"/>
</dbReference>
<comment type="cofactor">
    <cofactor evidence="7">
        <name>[4Fe-4S] cluster</name>
        <dbReference type="ChEBI" id="CHEBI:49883"/>
    </cofactor>
    <text evidence="7">Binds 1 [4Fe-4S] cluster. The cluster is coordinated with 3 cysteines and an exchangeable S-adenosyl-L-methionine.</text>
</comment>
<keyword evidence="9" id="KW-0456">Lyase</keyword>
<comment type="caution">
    <text evidence="9">The sequence shown here is derived from an EMBL/GenBank/DDBJ whole genome shotgun (WGS) entry which is preliminary data.</text>
</comment>
<evidence type="ECO:0000256" key="4">
    <source>
        <dbReference type="ARBA" id="ARBA00022723"/>
    </source>
</evidence>
<keyword evidence="9" id="KW-0670">Pyruvate</keyword>
<dbReference type="PANTHER" id="PTHR30352:SF5">
    <property type="entry name" value="PYRUVATE FORMATE-LYASE 1-ACTIVATING ENZYME"/>
    <property type="match status" value="1"/>
</dbReference>
<evidence type="ECO:0000313" key="10">
    <source>
        <dbReference type="Proteomes" id="UP000031977"/>
    </source>
</evidence>